<keyword evidence="2" id="KW-0489">Methyltransferase</keyword>
<dbReference type="GO" id="GO:0008168">
    <property type="term" value="F:methyltransferase activity"/>
    <property type="evidence" value="ECO:0007669"/>
    <property type="project" value="UniProtKB-KW"/>
</dbReference>
<dbReference type="AlphaFoldDB" id="A0A2R5H0K7"/>
<name>A0A2R5H0K7_9STRA</name>
<proteinExistence type="predicted"/>
<evidence type="ECO:0000313" key="3">
    <source>
        <dbReference type="Proteomes" id="UP000241890"/>
    </source>
</evidence>
<evidence type="ECO:0000256" key="1">
    <source>
        <dbReference type="SAM" id="MobiDB-lite"/>
    </source>
</evidence>
<feature type="compositionally biased region" description="Acidic residues" evidence="1">
    <location>
        <begin position="16"/>
        <end position="34"/>
    </location>
</feature>
<keyword evidence="2" id="KW-0808">Transferase</keyword>
<comment type="caution">
    <text evidence="2">The sequence shown here is derived from an EMBL/GenBank/DDBJ whole genome shotgun (WGS) entry which is preliminary data.</text>
</comment>
<accession>A0A2R5H0K7</accession>
<dbReference type="InterPro" id="IPR050910">
    <property type="entry name" value="JMJD6_ArgDemeth/LysHydrox"/>
</dbReference>
<dbReference type="Proteomes" id="UP000241890">
    <property type="component" value="Unassembled WGS sequence"/>
</dbReference>
<reference evidence="2 3" key="1">
    <citation type="submission" date="2017-12" db="EMBL/GenBank/DDBJ databases">
        <title>Sequencing, de novo assembly and annotation of complete genome of a new Thraustochytrid species, strain FCC1311.</title>
        <authorList>
            <person name="Sedici K."/>
            <person name="Godart F."/>
            <person name="Aiese Cigliano R."/>
            <person name="Sanseverino W."/>
            <person name="Barakat M."/>
            <person name="Ortet P."/>
            <person name="Marechal E."/>
            <person name="Cagnac O."/>
            <person name="Amato A."/>
        </authorList>
    </citation>
    <scope>NUCLEOTIDE SEQUENCE [LARGE SCALE GENOMIC DNA]</scope>
</reference>
<dbReference type="InParanoid" id="A0A2R5H0K7"/>
<dbReference type="PANTHER" id="PTHR12480">
    <property type="entry name" value="ARGININE DEMETHYLASE AND LYSYL-HYDROXYLASE JMJD"/>
    <property type="match status" value="1"/>
</dbReference>
<gene>
    <name evidence="2" type="ORF">FCC1311_008221</name>
</gene>
<dbReference type="GO" id="GO:0032259">
    <property type="term" value="P:methylation"/>
    <property type="evidence" value="ECO:0007669"/>
    <property type="project" value="UniProtKB-KW"/>
</dbReference>
<dbReference type="SUPFAM" id="SSF51197">
    <property type="entry name" value="Clavaminate synthase-like"/>
    <property type="match status" value="1"/>
</dbReference>
<evidence type="ECO:0000313" key="2">
    <source>
        <dbReference type="EMBL" id="GBG34593.1"/>
    </source>
</evidence>
<sequence>MAESALDLFAMAAALADDDESDGEGDGDQGAAEDGETRASAEALRKQLETFLEEGTKEKAAERVHFGDLELRDASELAPEEFERDFLAPGRPLALLGCADAWESRSWTAASLGDTYGDASFALYTGQKFTLREYLSYAEGRAEIDECPLYLFEDLSVRADAADAKSAAARDAILAGNDMTSFGAVRASNTGQSAFLASFTTFG</sequence>
<dbReference type="PANTHER" id="PTHR12480:SF35">
    <property type="entry name" value="TRANSCRIPTION FACTOR JUMONJI, JMJC DOMAIN-CONTAINING PROTEIN"/>
    <property type="match status" value="1"/>
</dbReference>
<feature type="region of interest" description="Disordered" evidence="1">
    <location>
        <begin position="15"/>
        <end position="40"/>
    </location>
</feature>
<protein>
    <submittedName>
        <fullName evidence="2">Bifunctional arginine demethylase and lysyl-hydroxylase JMJD6</fullName>
    </submittedName>
</protein>
<organism evidence="2 3">
    <name type="scientific">Hondaea fermentalgiana</name>
    <dbReference type="NCBI Taxonomy" id="2315210"/>
    <lineage>
        <taxon>Eukaryota</taxon>
        <taxon>Sar</taxon>
        <taxon>Stramenopiles</taxon>
        <taxon>Bigyra</taxon>
        <taxon>Labyrinthulomycetes</taxon>
        <taxon>Thraustochytrida</taxon>
        <taxon>Thraustochytriidae</taxon>
        <taxon>Hondaea</taxon>
    </lineage>
</organism>
<dbReference type="Gene3D" id="2.60.120.650">
    <property type="entry name" value="Cupin"/>
    <property type="match status" value="1"/>
</dbReference>
<keyword evidence="3" id="KW-1185">Reference proteome</keyword>
<dbReference type="GO" id="GO:0005737">
    <property type="term" value="C:cytoplasm"/>
    <property type="evidence" value="ECO:0007669"/>
    <property type="project" value="TreeGrafter"/>
</dbReference>
<dbReference type="EMBL" id="BEYU01000203">
    <property type="protein sequence ID" value="GBG34593.1"/>
    <property type="molecule type" value="Genomic_DNA"/>
</dbReference>